<feature type="non-terminal residue" evidence="7">
    <location>
        <position position="278"/>
    </location>
</feature>
<dbReference type="InterPro" id="IPR007197">
    <property type="entry name" value="rSAM"/>
</dbReference>
<name>A0A3B0X7W4_9ZZZZ</name>
<keyword evidence="3" id="KW-0479">Metal-binding</keyword>
<dbReference type="SFLD" id="SFLDS00029">
    <property type="entry name" value="Radical_SAM"/>
    <property type="match status" value="1"/>
</dbReference>
<dbReference type="Gene3D" id="3.40.50.280">
    <property type="entry name" value="Cobalamin-binding domain"/>
    <property type="match status" value="1"/>
</dbReference>
<dbReference type="GO" id="GO:0051536">
    <property type="term" value="F:iron-sulfur cluster binding"/>
    <property type="evidence" value="ECO:0007669"/>
    <property type="project" value="UniProtKB-KW"/>
</dbReference>
<evidence type="ECO:0000256" key="4">
    <source>
        <dbReference type="ARBA" id="ARBA00023004"/>
    </source>
</evidence>
<dbReference type="GO" id="GO:0046872">
    <property type="term" value="F:metal ion binding"/>
    <property type="evidence" value="ECO:0007669"/>
    <property type="project" value="UniProtKB-KW"/>
</dbReference>
<evidence type="ECO:0000256" key="2">
    <source>
        <dbReference type="ARBA" id="ARBA00022691"/>
    </source>
</evidence>
<dbReference type="InterPro" id="IPR058240">
    <property type="entry name" value="rSAM_sf"/>
</dbReference>
<gene>
    <name evidence="7" type="ORF">MNBD_GAMMA11-2027</name>
</gene>
<evidence type="ECO:0000256" key="5">
    <source>
        <dbReference type="ARBA" id="ARBA00023014"/>
    </source>
</evidence>
<dbReference type="Gene3D" id="3.80.30.20">
    <property type="entry name" value="tm_1862 like domain"/>
    <property type="match status" value="1"/>
</dbReference>
<dbReference type="InterPro" id="IPR051198">
    <property type="entry name" value="BchE-like"/>
</dbReference>
<dbReference type="InterPro" id="IPR023404">
    <property type="entry name" value="rSAM_horseshoe"/>
</dbReference>
<comment type="cofactor">
    <cofactor evidence="1">
        <name>[4Fe-4S] cluster</name>
        <dbReference type="ChEBI" id="CHEBI:49883"/>
    </cofactor>
</comment>
<dbReference type="PROSITE" id="PS51332">
    <property type="entry name" value="B12_BINDING"/>
    <property type="match status" value="1"/>
</dbReference>
<protein>
    <submittedName>
        <fullName evidence="7">Mg-protoporphyrin IX monomethyl ester oxidative cyclase</fullName>
    </submittedName>
</protein>
<dbReference type="GO" id="GO:0005829">
    <property type="term" value="C:cytosol"/>
    <property type="evidence" value="ECO:0007669"/>
    <property type="project" value="TreeGrafter"/>
</dbReference>
<reference evidence="7" key="1">
    <citation type="submission" date="2018-06" db="EMBL/GenBank/DDBJ databases">
        <authorList>
            <person name="Zhirakovskaya E."/>
        </authorList>
    </citation>
    <scope>NUCLEOTIDE SEQUENCE</scope>
</reference>
<dbReference type="InterPro" id="IPR006158">
    <property type="entry name" value="Cobalamin-bd"/>
</dbReference>
<dbReference type="SUPFAM" id="SSF102114">
    <property type="entry name" value="Radical SAM enzymes"/>
    <property type="match status" value="1"/>
</dbReference>
<keyword evidence="5" id="KW-0411">Iron-sulfur</keyword>
<dbReference type="PANTHER" id="PTHR43409:SF16">
    <property type="entry name" value="SLR0320 PROTEIN"/>
    <property type="match status" value="1"/>
</dbReference>
<feature type="domain" description="B12-binding" evidence="6">
    <location>
        <begin position="2"/>
        <end position="134"/>
    </location>
</feature>
<dbReference type="SFLD" id="SFLDG01082">
    <property type="entry name" value="B12-binding_domain_containing"/>
    <property type="match status" value="1"/>
</dbReference>
<evidence type="ECO:0000256" key="3">
    <source>
        <dbReference type="ARBA" id="ARBA00022723"/>
    </source>
</evidence>
<evidence type="ECO:0000313" key="7">
    <source>
        <dbReference type="EMBL" id="VAW59552.1"/>
    </source>
</evidence>
<organism evidence="7">
    <name type="scientific">hydrothermal vent metagenome</name>
    <dbReference type="NCBI Taxonomy" id="652676"/>
    <lineage>
        <taxon>unclassified sequences</taxon>
        <taxon>metagenomes</taxon>
        <taxon>ecological metagenomes</taxon>
    </lineage>
</organism>
<dbReference type="GO" id="GO:0031419">
    <property type="term" value="F:cobalamin binding"/>
    <property type="evidence" value="ECO:0007669"/>
    <property type="project" value="InterPro"/>
</dbReference>
<dbReference type="AlphaFoldDB" id="A0A3B0X7W4"/>
<dbReference type="PANTHER" id="PTHR43409">
    <property type="entry name" value="ANAEROBIC MAGNESIUM-PROTOPORPHYRIN IX MONOMETHYL ESTER CYCLASE-RELATED"/>
    <property type="match status" value="1"/>
</dbReference>
<dbReference type="GO" id="GO:0003824">
    <property type="term" value="F:catalytic activity"/>
    <property type="evidence" value="ECO:0007669"/>
    <property type="project" value="InterPro"/>
</dbReference>
<accession>A0A3B0X7W4</accession>
<keyword evidence="2" id="KW-0949">S-adenosyl-L-methionine</keyword>
<dbReference type="Pfam" id="PF02310">
    <property type="entry name" value="B12-binding"/>
    <property type="match status" value="1"/>
</dbReference>
<evidence type="ECO:0000259" key="6">
    <source>
        <dbReference type="PROSITE" id="PS51332"/>
    </source>
</evidence>
<evidence type="ECO:0000256" key="1">
    <source>
        <dbReference type="ARBA" id="ARBA00001966"/>
    </source>
</evidence>
<proteinExistence type="predicted"/>
<sequence length="278" mass="31894">MPRIILSTLNARYIHASMGLRYLYANMGQLQDSTEIVEFNINSRVIDIAESLLDKQPAIIGLGVYIWNATQSLQLVNLIKTISPETIIILGGPEVSYEYVQQEIVKNADYLISGSAEIAFKELCDDLLNKKIRLNKVIKAAPIDISGIKLPYTNYSDEDIRNRVIYVEASRGCPFKCEFCLSSLDKTVYPFDLDIFLNEMEILYQRGVRHFKFVDRTFNLKVTSNIRIMEFFLNKIDNENTEKLLLHFELIPDHLPEKLKSTISQFPNGSIQFEIGIQ</sequence>
<dbReference type="EMBL" id="UOFG01000088">
    <property type="protein sequence ID" value="VAW59552.1"/>
    <property type="molecule type" value="Genomic_DNA"/>
</dbReference>
<keyword evidence="4" id="KW-0408">Iron</keyword>